<dbReference type="EC" id="2.6.1.39" evidence="6"/>
<dbReference type="PANTHER" id="PTHR42790:SF19">
    <property type="entry name" value="KYNURENINE_ALPHA-AMINOADIPATE AMINOTRANSFERASE, MITOCHONDRIAL"/>
    <property type="match status" value="1"/>
</dbReference>
<dbReference type="CDD" id="cd00609">
    <property type="entry name" value="AAT_like"/>
    <property type="match status" value="1"/>
</dbReference>
<evidence type="ECO:0000313" key="6">
    <source>
        <dbReference type="EMBL" id="CAB3690835.1"/>
    </source>
</evidence>
<keyword evidence="7" id="KW-1185">Reference proteome</keyword>
<accession>A0A6S6ZTU7</accession>
<dbReference type="GO" id="GO:0030170">
    <property type="term" value="F:pyridoxal phosphate binding"/>
    <property type="evidence" value="ECO:0007669"/>
    <property type="project" value="InterPro"/>
</dbReference>
<dbReference type="AlphaFoldDB" id="A0A6S6ZTU7"/>
<evidence type="ECO:0000256" key="3">
    <source>
        <dbReference type="ARBA" id="ARBA00022679"/>
    </source>
</evidence>
<dbReference type="GO" id="GO:1901605">
    <property type="term" value="P:alpha-amino acid metabolic process"/>
    <property type="evidence" value="ECO:0007669"/>
    <property type="project" value="TreeGrafter"/>
</dbReference>
<keyword evidence="4" id="KW-0663">Pyridoxal phosphate</keyword>
<dbReference type="Gene3D" id="3.40.640.10">
    <property type="entry name" value="Type I PLP-dependent aspartate aminotransferase-like (Major domain)"/>
    <property type="match status" value="1"/>
</dbReference>
<dbReference type="InterPro" id="IPR015422">
    <property type="entry name" value="PyrdxlP-dep_Trfase_small"/>
</dbReference>
<dbReference type="Proteomes" id="UP000494108">
    <property type="component" value="Unassembled WGS sequence"/>
</dbReference>
<name>A0A6S6ZTU7_9BURK</name>
<evidence type="ECO:0000259" key="5">
    <source>
        <dbReference type="Pfam" id="PF00155"/>
    </source>
</evidence>
<dbReference type="Gene3D" id="3.90.1150.10">
    <property type="entry name" value="Aspartate Aminotransferase, domain 1"/>
    <property type="match status" value="1"/>
</dbReference>
<proteinExistence type="predicted"/>
<dbReference type="EMBL" id="CADIJX010000007">
    <property type="protein sequence ID" value="CAB3690835.1"/>
    <property type="molecule type" value="Genomic_DNA"/>
</dbReference>
<dbReference type="InterPro" id="IPR015421">
    <property type="entry name" value="PyrdxlP-dep_Trfase_major"/>
</dbReference>
<dbReference type="SUPFAM" id="SSF53383">
    <property type="entry name" value="PLP-dependent transferases"/>
    <property type="match status" value="1"/>
</dbReference>
<evidence type="ECO:0000313" key="7">
    <source>
        <dbReference type="Proteomes" id="UP000494108"/>
    </source>
</evidence>
<keyword evidence="3 6" id="KW-0808">Transferase</keyword>
<dbReference type="InterPro" id="IPR050859">
    <property type="entry name" value="Class-I_PLP-dep_aminotransf"/>
</dbReference>
<sequence>MFYARLCRLLGDTVSHFSSPPAMSSAAPEYAFATPFLNPPASPIRSLMPYALRPGTISLAGGYPAQELFDVDGLSIASTQVLARLGACLQYSNIDGQASLRHELARLSAARGLNCNADTELMVTGGSQQALALLTRVMLQPGDHAIIESPAFPNSVQALRYTGATVHTVPSGPDGIDVDALDELAARIKPKMVCVVASFSNPCGATLTRQRRLRLLELAVKHRFLIVEDDPYSELRFAGEAVPPIAALAEGEARHWAVYLASMSKTMAPALRIGWLVAPAEIRRRCVGAKAADDMASSAWIQETVAQYLANGRYEEHVPRIRAAYGLRCDAMAEALARELNGRISFSKPEGGMFFWARLTGEVDATRLLPYAIEHEVVYVPGKAFYAQAEQADLFAMRMSFATMNESQIAQGMVRLGRALEACEANEPVSISLAA</sequence>
<evidence type="ECO:0000256" key="4">
    <source>
        <dbReference type="ARBA" id="ARBA00022898"/>
    </source>
</evidence>
<comment type="cofactor">
    <cofactor evidence="1">
        <name>pyridoxal 5'-phosphate</name>
        <dbReference type="ChEBI" id="CHEBI:597326"/>
    </cofactor>
</comment>
<organism evidence="6 7">
    <name type="scientific">Achromobacter pestifer</name>
    <dbReference type="NCBI Taxonomy" id="1353889"/>
    <lineage>
        <taxon>Bacteria</taxon>
        <taxon>Pseudomonadati</taxon>
        <taxon>Pseudomonadota</taxon>
        <taxon>Betaproteobacteria</taxon>
        <taxon>Burkholderiales</taxon>
        <taxon>Alcaligenaceae</taxon>
        <taxon>Achromobacter</taxon>
    </lineage>
</organism>
<dbReference type="InterPro" id="IPR015424">
    <property type="entry name" value="PyrdxlP-dep_Trfase"/>
</dbReference>
<evidence type="ECO:0000256" key="1">
    <source>
        <dbReference type="ARBA" id="ARBA00001933"/>
    </source>
</evidence>
<gene>
    <name evidence="6" type="primary">lysN_3</name>
    <name evidence="6" type="ORF">LMG3431_04863</name>
</gene>
<reference evidence="6 7" key="1">
    <citation type="submission" date="2020-04" db="EMBL/GenBank/DDBJ databases">
        <authorList>
            <person name="De Canck E."/>
        </authorList>
    </citation>
    <scope>NUCLEOTIDE SEQUENCE [LARGE SCALE GENOMIC DNA]</scope>
    <source>
        <strain evidence="6 7">LMG 3431</strain>
    </source>
</reference>
<protein>
    <submittedName>
        <fullName evidence="6">2-aminoadipate transaminase</fullName>
        <ecNumber evidence="6">2.6.1.39</ecNumber>
    </submittedName>
</protein>
<dbReference type="GO" id="GO:0047536">
    <property type="term" value="F:2-aminoadipate transaminase activity"/>
    <property type="evidence" value="ECO:0007669"/>
    <property type="project" value="UniProtKB-EC"/>
</dbReference>
<evidence type="ECO:0000256" key="2">
    <source>
        <dbReference type="ARBA" id="ARBA00022576"/>
    </source>
</evidence>
<dbReference type="Pfam" id="PF00155">
    <property type="entry name" value="Aminotran_1_2"/>
    <property type="match status" value="1"/>
</dbReference>
<feature type="domain" description="Aminotransferase class I/classII large" evidence="5">
    <location>
        <begin position="86"/>
        <end position="415"/>
    </location>
</feature>
<keyword evidence="2 6" id="KW-0032">Aminotransferase</keyword>
<dbReference type="PANTHER" id="PTHR42790">
    <property type="entry name" value="AMINOTRANSFERASE"/>
    <property type="match status" value="1"/>
</dbReference>
<dbReference type="InterPro" id="IPR004839">
    <property type="entry name" value="Aminotransferase_I/II_large"/>
</dbReference>